<dbReference type="GO" id="GO:0005886">
    <property type="term" value="C:plasma membrane"/>
    <property type="evidence" value="ECO:0007669"/>
    <property type="project" value="UniProtKB-SubCell"/>
</dbReference>
<evidence type="ECO:0000313" key="9">
    <source>
        <dbReference type="Proteomes" id="UP000799772"/>
    </source>
</evidence>
<dbReference type="InterPro" id="IPR001107">
    <property type="entry name" value="Band_7"/>
</dbReference>
<comment type="similarity">
    <text evidence="2 5">Belongs to the band 7/mec-2 family. Flotillin subfamily.</text>
</comment>
<dbReference type="SUPFAM" id="SSF117892">
    <property type="entry name" value="Band 7/SPFH domain"/>
    <property type="match status" value="1"/>
</dbReference>
<evidence type="ECO:0000256" key="1">
    <source>
        <dbReference type="ARBA" id="ARBA00004236"/>
    </source>
</evidence>
<gene>
    <name evidence="8" type="ORF">NA57DRAFT_53422</name>
</gene>
<comment type="subcellular location">
    <subcellularLocation>
        <location evidence="1">Cell membrane</location>
    </subcellularLocation>
</comment>
<keyword evidence="9" id="KW-1185">Reference proteome</keyword>
<dbReference type="CDD" id="cd03399">
    <property type="entry name" value="SPFH_flotillin"/>
    <property type="match status" value="1"/>
</dbReference>
<dbReference type="PANTHER" id="PTHR13806">
    <property type="entry name" value="FLOTILLIN-RELATED"/>
    <property type="match status" value="1"/>
</dbReference>
<name>A0A9P4M892_9PEZI</name>
<dbReference type="OrthoDB" id="6080404at2759"/>
<dbReference type="InterPro" id="IPR036013">
    <property type="entry name" value="Band_7/SPFH_dom_sf"/>
</dbReference>
<keyword evidence="4" id="KW-0472">Membrane</keyword>
<accession>A0A9P4M892</accession>
<keyword evidence="3" id="KW-1003">Cell membrane</keyword>
<reference evidence="8" key="1">
    <citation type="journal article" date="2020" name="Stud. Mycol.">
        <title>101 Dothideomycetes genomes: a test case for predicting lifestyles and emergence of pathogens.</title>
        <authorList>
            <person name="Haridas S."/>
            <person name="Albert R."/>
            <person name="Binder M."/>
            <person name="Bloem J."/>
            <person name="Labutti K."/>
            <person name="Salamov A."/>
            <person name="Andreopoulos B."/>
            <person name="Baker S."/>
            <person name="Barry K."/>
            <person name="Bills G."/>
            <person name="Bluhm B."/>
            <person name="Cannon C."/>
            <person name="Castanera R."/>
            <person name="Culley D."/>
            <person name="Daum C."/>
            <person name="Ezra D."/>
            <person name="Gonzalez J."/>
            <person name="Henrissat B."/>
            <person name="Kuo A."/>
            <person name="Liang C."/>
            <person name="Lipzen A."/>
            <person name="Lutzoni F."/>
            <person name="Magnuson J."/>
            <person name="Mondo S."/>
            <person name="Nolan M."/>
            <person name="Ohm R."/>
            <person name="Pangilinan J."/>
            <person name="Park H.-J."/>
            <person name="Ramirez L."/>
            <person name="Alfaro M."/>
            <person name="Sun H."/>
            <person name="Tritt A."/>
            <person name="Yoshinaga Y."/>
            <person name="Zwiers L.-H."/>
            <person name="Turgeon B."/>
            <person name="Goodwin S."/>
            <person name="Spatafora J."/>
            <person name="Crous P."/>
            <person name="Grigoriev I."/>
        </authorList>
    </citation>
    <scope>NUCLEOTIDE SEQUENCE</scope>
    <source>
        <strain evidence="8">CBS 133067</strain>
    </source>
</reference>
<dbReference type="Gene3D" id="3.30.479.30">
    <property type="entry name" value="Band 7 domain"/>
    <property type="match status" value="1"/>
</dbReference>
<dbReference type="AlphaFoldDB" id="A0A9P4M892"/>
<evidence type="ECO:0000259" key="7">
    <source>
        <dbReference type="Pfam" id="PF01145"/>
    </source>
</evidence>
<organism evidence="8 9">
    <name type="scientific">Rhizodiscina lignyota</name>
    <dbReference type="NCBI Taxonomy" id="1504668"/>
    <lineage>
        <taxon>Eukaryota</taxon>
        <taxon>Fungi</taxon>
        <taxon>Dikarya</taxon>
        <taxon>Ascomycota</taxon>
        <taxon>Pezizomycotina</taxon>
        <taxon>Dothideomycetes</taxon>
        <taxon>Pleosporomycetidae</taxon>
        <taxon>Aulographales</taxon>
        <taxon>Rhizodiscinaceae</taxon>
        <taxon>Rhizodiscina</taxon>
    </lineage>
</organism>
<dbReference type="Pfam" id="PF01145">
    <property type="entry name" value="Band_7"/>
    <property type="match status" value="1"/>
</dbReference>
<dbReference type="InterPro" id="IPR027705">
    <property type="entry name" value="Flotillin_fam"/>
</dbReference>
<proteinExistence type="inferred from homology"/>
<evidence type="ECO:0000256" key="3">
    <source>
        <dbReference type="ARBA" id="ARBA00022475"/>
    </source>
</evidence>
<dbReference type="PANTHER" id="PTHR13806:SF31">
    <property type="entry name" value="FLOTILLIN-LIKE PROTEIN 1-RELATED"/>
    <property type="match status" value="1"/>
</dbReference>
<evidence type="ECO:0000256" key="6">
    <source>
        <dbReference type="SAM" id="MobiDB-lite"/>
    </source>
</evidence>
<sequence>MMWYHVAEPNSYLVITGAGIEKVLIKKKALVYPFQKVTKISITPFDFSMNLQAMTIEKLKFSLPAVFTIGPDDSLDSLQKYAILLTGEADGTKAVTTASGAVAVGSGRSHVQDIVKGIIEGETRSIVSTMTMEELFKERKVFKDKVIHNVQSELDQFGLRIYNANVKELQDTPGSEYFAFLSRKAHEGALNQAKVDVADARMRGEIGEAEKLGRTKQEIAKINAATAVLETERKGEKATADAKLTDKEIQIGKELKLARIIAQRAAEERDTELQTVVEQKRAEMELERLRATTVTQAKIARESAQQQADADLYSAQKRAEGVQYERKAESDARFYAEQREADAAFYARQKEAEGLGEMAKAYGHLAQALGGPQGLMQYLMLKDGTYTKLAEANATAVKGMQPKISVWNTGAQGEADATAPIRNLFQSLPPLLETINDQTGIQPPQWLARMPQQEQAQPTNGQQLVGKKAQVNGTH</sequence>
<evidence type="ECO:0000256" key="5">
    <source>
        <dbReference type="RuleBase" id="RU366054"/>
    </source>
</evidence>
<comment type="caution">
    <text evidence="8">The sequence shown here is derived from an EMBL/GenBank/DDBJ whole genome shotgun (WGS) entry which is preliminary data.</text>
</comment>
<evidence type="ECO:0000313" key="8">
    <source>
        <dbReference type="EMBL" id="KAF2101456.1"/>
    </source>
</evidence>
<dbReference type="EMBL" id="ML978123">
    <property type="protein sequence ID" value="KAF2101456.1"/>
    <property type="molecule type" value="Genomic_DNA"/>
</dbReference>
<dbReference type="Proteomes" id="UP000799772">
    <property type="component" value="Unassembled WGS sequence"/>
</dbReference>
<feature type="domain" description="Band 7" evidence="7">
    <location>
        <begin position="7"/>
        <end position="200"/>
    </location>
</feature>
<protein>
    <submittedName>
        <fullName evidence="8">Flotillin domain-containing protein</fullName>
    </submittedName>
</protein>
<feature type="region of interest" description="Disordered" evidence="6">
    <location>
        <begin position="455"/>
        <end position="475"/>
    </location>
</feature>
<evidence type="ECO:0000256" key="4">
    <source>
        <dbReference type="ARBA" id="ARBA00023136"/>
    </source>
</evidence>
<evidence type="ECO:0000256" key="2">
    <source>
        <dbReference type="ARBA" id="ARBA00007161"/>
    </source>
</evidence>